<dbReference type="Proteomes" id="UP000005222">
    <property type="component" value="Chromosome L"/>
</dbReference>
<evidence type="ECO:0000313" key="1">
    <source>
        <dbReference type="EMBL" id="CCE83976.1"/>
    </source>
</evidence>
<sequence>MPTKATRPHVRSSGGVFLLNMATTHSATASSSPSLGPGKVVIIFLGILSTSLHQVTSRGLRSYAYSCGTLTLAGMAEKTSLRQQSWTKGRRQQRLTLTYVPISRGSL</sequence>
<dbReference type="HOGENOM" id="CLU_2210946_0_0_1"/>
<dbReference type="EMBL" id="FO082049">
    <property type="protein sequence ID" value="CCE83976.1"/>
    <property type="molecule type" value="Genomic_DNA"/>
</dbReference>
<reference evidence="2" key="1">
    <citation type="submission" date="2011-10" db="EMBL/GenBank/DDBJ databases">
        <authorList>
            <person name="Genoscope - CEA"/>
        </authorList>
    </citation>
    <scope>NUCLEOTIDE SEQUENCE</scope>
</reference>
<dbReference type="EMBL" id="FO082048">
    <property type="protein sequence ID" value="CCE85007.1"/>
    <property type="molecule type" value="Genomic_DNA"/>
</dbReference>
<name>G8Y5U6_PICSO</name>
<dbReference type="InParanoid" id="G8Y5U6"/>
<dbReference type="AlphaFoldDB" id="G8Y5U6"/>
<evidence type="ECO:0000313" key="3">
    <source>
        <dbReference type="Proteomes" id="UP000005222"/>
    </source>
</evidence>
<keyword evidence="3" id="KW-1185">Reference proteome</keyword>
<dbReference type="Proteomes" id="UP000005222">
    <property type="component" value="Chromosome K"/>
</dbReference>
<protein>
    <submittedName>
        <fullName evidence="2">Piso0_004573 protein</fullName>
    </submittedName>
</protein>
<proteinExistence type="predicted"/>
<reference evidence="3" key="2">
    <citation type="journal article" date="2012" name="G3 (Bethesda)">
        <title>Pichia sorbitophila, an interspecies yeast hybrid reveals early steps of genome resolution following polyploidization.</title>
        <authorList>
            <person name="Leh Louis V."/>
            <person name="Despons L."/>
            <person name="Friedrich A."/>
            <person name="Martin T."/>
            <person name="Durrens P."/>
            <person name="Casaregola S."/>
            <person name="Neuveglise C."/>
            <person name="Fairhead C."/>
            <person name="Marck C."/>
            <person name="Cruz J.A."/>
            <person name="Straub M.L."/>
            <person name="Kugler V."/>
            <person name="Sacerdot C."/>
            <person name="Uzunov Z."/>
            <person name="Thierry A."/>
            <person name="Weiss S."/>
            <person name="Bleykasten C."/>
            <person name="De Montigny J."/>
            <person name="Jacques N."/>
            <person name="Jung P."/>
            <person name="Lemaire M."/>
            <person name="Mallet S."/>
            <person name="Morel G."/>
            <person name="Richard G.F."/>
            <person name="Sarkar A."/>
            <person name="Savel G."/>
            <person name="Schacherer J."/>
            <person name="Seret M.L."/>
            <person name="Talla E."/>
            <person name="Samson G."/>
            <person name="Jubin C."/>
            <person name="Poulain J."/>
            <person name="Vacherie B."/>
            <person name="Barbe V."/>
            <person name="Pelletier E."/>
            <person name="Sherman D.J."/>
            <person name="Westhof E."/>
            <person name="Weissenbach J."/>
            <person name="Baret P.V."/>
            <person name="Wincker P."/>
            <person name="Gaillardin C."/>
            <person name="Dujon B."/>
            <person name="Souciet J.L."/>
        </authorList>
    </citation>
    <scope>NUCLEOTIDE SEQUENCE [LARGE SCALE GENOMIC DNA]</scope>
    <source>
        <strain evidence="3">ATCC MYA-4447 / BCRC 22081 / CBS 7064 / NBRC 10061 / NRRL Y-12695</strain>
    </source>
</reference>
<accession>G8Y5U6</accession>
<gene>
    <name evidence="2" type="primary">Piso0_004573</name>
    <name evidence="1" type="ORF">GNLVRS01_PISO0K19854g</name>
    <name evidence="2" type="ORF">GNLVRS01_PISO0L19855g</name>
</gene>
<evidence type="ECO:0000313" key="2">
    <source>
        <dbReference type="EMBL" id="CCE85007.1"/>
    </source>
</evidence>
<organism evidence="2 3">
    <name type="scientific">Pichia sorbitophila (strain ATCC MYA-4447 / BCRC 22081 / CBS 7064 / NBRC 10061 / NRRL Y-12695)</name>
    <name type="common">Hybrid yeast</name>
    <dbReference type="NCBI Taxonomy" id="559304"/>
    <lineage>
        <taxon>Eukaryota</taxon>
        <taxon>Fungi</taxon>
        <taxon>Dikarya</taxon>
        <taxon>Ascomycota</taxon>
        <taxon>Saccharomycotina</taxon>
        <taxon>Pichiomycetes</taxon>
        <taxon>Debaryomycetaceae</taxon>
        <taxon>Millerozyma</taxon>
    </lineage>
</organism>